<dbReference type="PROSITE" id="PS51078">
    <property type="entry name" value="ICLR_ED"/>
    <property type="match status" value="1"/>
</dbReference>
<dbReference type="SUPFAM" id="SSF46785">
    <property type="entry name" value="Winged helix' DNA-binding domain"/>
    <property type="match status" value="1"/>
</dbReference>
<keyword evidence="3" id="KW-0804">Transcription</keyword>
<dbReference type="PANTHER" id="PTHR30136:SF35">
    <property type="entry name" value="HTH-TYPE TRANSCRIPTIONAL REGULATOR RV1719"/>
    <property type="match status" value="1"/>
</dbReference>
<dbReference type="GO" id="GO:0003700">
    <property type="term" value="F:DNA-binding transcription factor activity"/>
    <property type="evidence" value="ECO:0007669"/>
    <property type="project" value="TreeGrafter"/>
</dbReference>
<evidence type="ECO:0000313" key="6">
    <source>
        <dbReference type="EMBL" id="NLS14209.1"/>
    </source>
</evidence>
<organism evidence="6 7">
    <name type="scientific">Vibrio agarilyticus</name>
    <dbReference type="NCBI Taxonomy" id="2726741"/>
    <lineage>
        <taxon>Bacteria</taxon>
        <taxon>Pseudomonadati</taxon>
        <taxon>Pseudomonadota</taxon>
        <taxon>Gammaproteobacteria</taxon>
        <taxon>Vibrionales</taxon>
        <taxon>Vibrionaceae</taxon>
        <taxon>Vibrio</taxon>
    </lineage>
</organism>
<dbReference type="AlphaFoldDB" id="A0A7X8TSX7"/>
<dbReference type="InterPro" id="IPR005471">
    <property type="entry name" value="Tscrpt_reg_IclR_N"/>
</dbReference>
<accession>A0A7X8TSX7</accession>
<dbReference type="GO" id="GO:0003677">
    <property type="term" value="F:DNA binding"/>
    <property type="evidence" value="ECO:0007669"/>
    <property type="project" value="UniProtKB-KW"/>
</dbReference>
<proteinExistence type="predicted"/>
<dbReference type="Gene3D" id="3.30.450.40">
    <property type="match status" value="1"/>
</dbReference>
<dbReference type="PROSITE" id="PS51077">
    <property type="entry name" value="HTH_ICLR"/>
    <property type="match status" value="1"/>
</dbReference>
<dbReference type="InterPro" id="IPR050707">
    <property type="entry name" value="HTH_MetabolicPath_Reg"/>
</dbReference>
<keyword evidence="1" id="KW-0805">Transcription regulation</keyword>
<evidence type="ECO:0000256" key="2">
    <source>
        <dbReference type="ARBA" id="ARBA00023125"/>
    </source>
</evidence>
<dbReference type="InterPro" id="IPR029016">
    <property type="entry name" value="GAF-like_dom_sf"/>
</dbReference>
<dbReference type="PANTHER" id="PTHR30136">
    <property type="entry name" value="HELIX-TURN-HELIX TRANSCRIPTIONAL REGULATOR, ICLR FAMILY"/>
    <property type="match status" value="1"/>
</dbReference>
<evidence type="ECO:0000256" key="3">
    <source>
        <dbReference type="ARBA" id="ARBA00023163"/>
    </source>
</evidence>
<dbReference type="SMART" id="SM00346">
    <property type="entry name" value="HTH_ICLR"/>
    <property type="match status" value="1"/>
</dbReference>
<dbReference type="GO" id="GO:0045892">
    <property type="term" value="P:negative regulation of DNA-templated transcription"/>
    <property type="evidence" value="ECO:0007669"/>
    <property type="project" value="TreeGrafter"/>
</dbReference>
<feature type="domain" description="IclR-ED" evidence="5">
    <location>
        <begin position="75"/>
        <end position="257"/>
    </location>
</feature>
<dbReference type="InterPro" id="IPR014757">
    <property type="entry name" value="Tscrpt_reg_IclR_C"/>
</dbReference>
<dbReference type="InterPro" id="IPR036390">
    <property type="entry name" value="WH_DNA-bd_sf"/>
</dbReference>
<comment type="caution">
    <text evidence="6">The sequence shown here is derived from an EMBL/GenBank/DDBJ whole genome shotgun (WGS) entry which is preliminary data.</text>
</comment>
<feature type="domain" description="HTH iclR-type" evidence="4">
    <location>
        <begin position="12"/>
        <end position="74"/>
    </location>
</feature>
<dbReference type="Gene3D" id="1.10.10.10">
    <property type="entry name" value="Winged helix-like DNA-binding domain superfamily/Winged helix DNA-binding domain"/>
    <property type="match status" value="1"/>
</dbReference>
<gene>
    <name evidence="6" type="ORF">HGP28_15085</name>
</gene>
<dbReference type="Pfam" id="PF01614">
    <property type="entry name" value="IclR_C"/>
    <property type="match status" value="1"/>
</dbReference>
<dbReference type="Proteomes" id="UP000535589">
    <property type="component" value="Unassembled WGS sequence"/>
</dbReference>
<evidence type="ECO:0000256" key="1">
    <source>
        <dbReference type="ARBA" id="ARBA00023015"/>
    </source>
</evidence>
<dbReference type="InterPro" id="IPR036388">
    <property type="entry name" value="WH-like_DNA-bd_sf"/>
</dbReference>
<dbReference type="EMBL" id="JABAIK010000017">
    <property type="protein sequence ID" value="NLS14209.1"/>
    <property type="molecule type" value="Genomic_DNA"/>
</dbReference>
<evidence type="ECO:0000313" key="7">
    <source>
        <dbReference type="Proteomes" id="UP000535589"/>
    </source>
</evidence>
<dbReference type="Pfam" id="PF09339">
    <property type="entry name" value="HTH_IclR"/>
    <property type="match status" value="1"/>
</dbReference>
<evidence type="ECO:0000259" key="4">
    <source>
        <dbReference type="PROSITE" id="PS51077"/>
    </source>
</evidence>
<keyword evidence="7" id="KW-1185">Reference proteome</keyword>
<evidence type="ECO:0000259" key="5">
    <source>
        <dbReference type="PROSITE" id="PS51078"/>
    </source>
</evidence>
<sequence>MEPKNKTNKYAVPALDKGLDIMEYLTSQDSPRSQAEIATALNRSANEIYRVLVGLEARGYLHRDEVSGKYRMSLKIYNLSRRITPVDKIRQCAIPHMEDLAFTTGNSCYLTMLYQSQTMVIVHAASHEPVSLNIAEGTLLSTRSTCPGKILLANSNKEVTDMILERDPEFAKMSQVKRDSLFEELLMIRDQGYLVAASPFVVGVEDYSTLVGHPEGLVIASLSMSTMPSALNVQKDTDELIAKLRETAVRISEQLGC</sequence>
<keyword evidence="2" id="KW-0238">DNA-binding</keyword>
<name>A0A7X8TSX7_9VIBR</name>
<dbReference type="SUPFAM" id="SSF55781">
    <property type="entry name" value="GAF domain-like"/>
    <property type="match status" value="1"/>
</dbReference>
<protein>
    <submittedName>
        <fullName evidence="6">IclR family transcriptional regulator</fullName>
    </submittedName>
</protein>
<reference evidence="6 7" key="1">
    <citation type="submission" date="2020-04" db="EMBL/GenBank/DDBJ databases">
        <title>Vibrio sp. SM6, a novel species isolated from seawater.</title>
        <authorList>
            <person name="Wang X."/>
        </authorList>
    </citation>
    <scope>NUCLEOTIDE SEQUENCE [LARGE SCALE GENOMIC DNA]</scope>
    <source>
        <strain evidence="6 7">SM6</strain>
    </source>
</reference>